<keyword evidence="2" id="KW-0378">Hydrolase</keyword>
<dbReference type="Proteomes" id="UP000570010">
    <property type="component" value="Unassembled WGS sequence"/>
</dbReference>
<dbReference type="EMBL" id="JACEIO010000001">
    <property type="protein sequence ID" value="MBA4535585.1"/>
    <property type="molecule type" value="Genomic_DNA"/>
</dbReference>
<dbReference type="PANTHER" id="PTHR18901:SF38">
    <property type="entry name" value="PSEUDOURIDINE-5'-PHOSPHATASE"/>
    <property type="match status" value="1"/>
</dbReference>
<reference evidence="1 4" key="2">
    <citation type="submission" date="2020-07" db="EMBL/GenBank/DDBJ databases">
        <authorList>
            <person name="Feng H."/>
        </authorList>
    </citation>
    <scope>NUCLEOTIDE SEQUENCE [LARGE SCALE GENOMIC DNA]</scope>
    <source>
        <strain evidence="4">s-12</strain>
        <strain evidence="1">S-12</strain>
    </source>
</reference>
<comment type="caution">
    <text evidence="2">The sequence shown here is derived from an EMBL/GenBank/DDBJ whole genome shotgun (WGS) entry which is preliminary data.</text>
</comment>
<evidence type="ECO:0000313" key="2">
    <source>
        <dbReference type="EMBL" id="NEY79961.1"/>
    </source>
</evidence>
<dbReference type="InterPro" id="IPR023214">
    <property type="entry name" value="HAD_sf"/>
</dbReference>
<dbReference type="InterPro" id="IPR023198">
    <property type="entry name" value="PGP-like_dom2"/>
</dbReference>
<name>A0A6B3VWR5_9BACI</name>
<dbReference type="InterPro" id="IPR041492">
    <property type="entry name" value="HAD_2"/>
</dbReference>
<dbReference type="SFLD" id="SFLDS00003">
    <property type="entry name" value="Haloacid_Dehalogenase"/>
    <property type="match status" value="1"/>
</dbReference>
<dbReference type="Gene3D" id="3.40.50.1000">
    <property type="entry name" value="HAD superfamily/HAD-like"/>
    <property type="match status" value="1"/>
</dbReference>
<dbReference type="GO" id="GO:0016787">
    <property type="term" value="F:hydrolase activity"/>
    <property type="evidence" value="ECO:0007669"/>
    <property type="project" value="UniProtKB-KW"/>
</dbReference>
<dbReference type="SUPFAM" id="SSF56784">
    <property type="entry name" value="HAD-like"/>
    <property type="match status" value="1"/>
</dbReference>
<organism evidence="2 3">
    <name type="scientific">Bacillus aquiflavi</name>
    <dbReference type="NCBI Taxonomy" id="2672567"/>
    <lineage>
        <taxon>Bacteria</taxon>
        <taxon>Bacillati</taxon>
        <taxon>Bacillota</taxon>
        <taxon>Bacilli</taxon>
        <taxon>Bacillales</taxon>
        <taxon>Bacillaceae</taxon>
        <taxon>Bacillus</taxon>
    </lineage>
</organism>
<dbReference type="PANTHER" id="PTHR18901">
    <property type="entry name" value="2-DEOXYGLUCOSE-6-PHOSPHATE PHOSPHATASE 2"/>
    <property type="match status" value="1"/>
</dbReference>
<dbReference type="AlphaFoldDB" id="A0A6B3VWR5"/>
<dbReference type="Proteomes" id="UP000472971">
    <property type="component" value="Unassembled WGS sequence"/>
</dbReference>
<dbReference type="Pfam" id="PF13419">
    <property type="entry name" value="HAD_2"/>
    <property type="match status" value="1"/>
</dbReference>
<dbReference type="RefSeq" id="WP_163238851.1">
    <property type="nucleotide sequence ID" value="NZ_CP082780.1"/>
</dbReference>
<dbReference type="Gene3D" id="1.10.150.240">
    <property type="entry name" value="Putative phosphatase, domain 2"/>
    <property type="match status" value="1"/>
</dbReference>
<dbReference type="NCBIfam" id="TIGR01509">
    <property type="entry name" value="HAD-SF-IA-v3"/>
    <property type="match status" value="1"/>
</dbReference>
<keyword evidence="3" id="KW-1185">Reference proteome</keyword>
<evidence type="ECO:0000313" key="3">
    <source>
        <dbReference type="Proteomes" id="UP000472971"/>
    </source>
</evidence>
<reference evidence="2 3" key="1">
    <citation type="submission" date="2020-02" db="EMBL/GenBank/DDBJ databases">
        <title>Bacillus aquiflavi sp. nov., isolated from yellow water of strong flavor Chinese baijiu in Yibin region of China.</title>
        <authorList>
            <person name="Xie J."/>
        </authorList>
    </citation>
    <scope>NUCLEOTIDE SEQUENCE [LARGE SCALE GENOMIC DNA]</scope>
    <source>
        <strain evidence="2 3">3H-10</strain>
    </source>
</reference>
<dbReference type="PRINTS" id="PR00413">
    <property type="entry name" value="HADHALOGNASE"/>
</dbReference>
<dbReference type="EMBL" id="JAAIWN010000001">
    <property type="protein sequence ID" value="NEY79961.1"/>
    <property type="molecule type" value="Genomic_DNA"/>
</dbReference>
<dbReference type="InterPro" id="IPR036412">
    <property type="entry name" value="HAD-like_sf"/>
</dbReference>
<evidence type="ECO:0000313" key="4">
    <source>
        <dbReference type="Proteomes" id="UP000570010"/>
    </source>
</evidence>
<protein>
    <submittedName>
        <fullName evidence="2">HAD-IA family hydrolase</fullName>
    </submittedName>
</protein>
<sequence length="218" mass="24812">MLKAVIFDFDGTIIDTETLWFKVYREVLLKDYDLNLSLERFSQCIGTEDSILFEWIHSTANIEVDRKHLINKVRKEFNRSHDSLSLRAGILNVLEEGNKLGLRMGVASSSSREWVLYYLNKFKLTDYFSTIKTKDDVEKVKPDPALYNQAMEELEVTGSESLAIEDSVNGSLAALRAGMSCIVVPNEMTSHLQFAEKVILFNTFSDVKIEKILASKNS</sequence>
<dbReference type="SFLD" id="SFLDG01129">
    <property type="entry name" value="C1.5:_HAD__Beta-PGM__Phosphata"/>
    <property type="match status" value="1"/>
</dbReference>
<proteinExistence type="predicted"/>
<gene>
    <name evidence="2" type="ORF">G4D64_00185</name>
    <name evidence="1" type="ORF">H1Z61_00185</name>
</gene>
<evidence type="ECO:0000313" key="1">
    <source>
        <dbReference type="EMBL" id="MBA4535585.1"/>
    </source>
</evidence>
<dbReference type="InterPro" id="IPR006439">
    <property type="entry name" value="HAD-SF_hydro_IA"/>
</dbReference>
<accession>A0A6B3VWR5</accession>